<evidence type="ECO:0000256" key="3">
    <source>
        <dbReference type="ARBA" id="ARBA00022692"/>
    </source>
</evidence>
<dbReference type="GO" id="GO:0022857">
    <property type="term" value="F:transmembrane transporter activity"/>
    <property type="evidence" value="ECO:0007669"/>
    <property type="project" value="InterPro"/>
</dbReference>
<dbReference type="AlphaFoldDB" id="A0A7Y9IDZ9"/>
<dbReference type="InterPro" id="IPR011701">
    <property type="entry name" value="MFS"/>
</dbReference>
<evidence type="ECO:0000313" key="7">
    <source>
        <dbReference type="EMBL" id="NYE74992.1"/>
    </source>
</evidence>
<dbReference type="Pfam" id="PF07690">
    <property type="entry name" value="MFS_1"/>
    <property type="match status" value="1"/>
</dbReference>
<evidence type="ECO:0000256" key="1">
    <source>
        <dbReference type="ARBA" id="ARBA00004651"/>
    </source>
</evidence>
<evidence type="ECO:0000256" key="4">
    <source>
        <dbReference type="ARBA" id="ARBA00022989"/>
    </source>
</evidence>
<keyword evidence="5 6" id="KW-0472">Membrane</keyword>
<feature type="transmembrane region" description="Helical" evidence="6">
    <location>
        <begin position="255"/>
        <end position="275"/>
    </location>
</feature>
<gene>
    <name evidence="7" type="ORF">BKA15_006321</name>
</gene>
<dbReference type="InterPro" id="IPR036259">
    <property type="entry name" value="MFS_trans_sf"/>
</dbReference>
<dbReference type="Gene3D" id="1.20.1250.20">
    <property type="entry name" value="MFS general substrate transporter like domains"/>
    <property type="match status" value="1"/>
</dbReference>
<feature type="transmembrane region" description="Helical" evidence="6">
    <location>
        <begin position="378"/>
        <end position="396"/>
    </location>
</feature>
<proteinExistence type="predicted"/>
<reference evidence="7 8" key="1">
    <citation type="submission" date="2020-07" db="EMBL/GenBank/DDBJ databases">
        <title>Sequencing the genomes of 1000 actinobacteria strains.</title>
        <authorList>
            <person name="Klenk H.-P."/>
        </authorList>
    </citation>
    <scope>NUCLEOTIDE SEQUENCE [LARGE SCALE GENOMIC DNA]</scope>
    <source>
        <strain evidence="7 8">DSM 22083</strain>
    </source>
</reference>
<dbReference type="PANTHER" id="PTHR23513">
    <property type="entry name" value="INTEGRAL MEMBRANE EFFLUX PROTEIN-RELATED"/>
    <property type="match status" value="1"/>
</dbReference>
<accession>A0A7Y9IDZ9</accession>
<feature type="transmembrane region" description="Helical" evidence="6">
    <location>
        <begin position="174"/>
        <end position="193"/>
    </location>
</feature>
<feature type="transmembrane region" description="Helical" evidence="6">
    <location>
        <begin position="282"/>
        <end position="303"/>
    </location>
</feature>
<evidence type="ECO:0000256" key="6">
    <source>
        <dbReference type="SAM" id="Phobius"/>
    </source>
</evidence>
<keyword evidence="4 6" id="KW-1133">Transmembrane helix</keyword>
<dbReference type="Proteomes" id="UP000569914">
    <property type="component" value="Unassembled WGS sequence"/>
</dbReference>
<feature type="transmembrane region" description="Helical" evidence="6">
    <location>
        <begin position="353"/>
        <end position="372"/>
    </location>
</feature>
<keyword evidence="2" id="KW-1003">Cell membrane</keyword>
<dbReference type="SUPFAM" id="SSF103473">
    <property type="entry name" value="MFS general substrate transporter"/>
    <property type="match status" value="1"/>
</dbReference>
<dbReference type="EMBL" id="JACCBU010000001">
    <property type="protein sequence ID" value="NYE74992.1"/>
    <property type="molecule type" value="Genomic_DNA"/>
</dbReference>
<comment type="caution">
    <text evidence="7">The sequence shown here is derived from an EMBL/GenBank/DDBJ whole genome shotgun (WGS) entry which is preliminary data.</text>
</comment>
<dbReference type="CDD" id="cd06173">
    <property type="entry name" value="MFS_MefA_like"/>
    <property type="match status" value="1"/>
</dbReference>
<comment type="subcellular location">
    <subcellularLocation>
        <location evidence="1">Cell membrane</location>
        <topology evidence="1">Multi-pass membrane protein</topology>
    </subcellularLocation>
</comment>
<protein>
    <submittedName>
        <fullName evidence="7">Putative MFS family arabinose efflux permease</fullName>
    </submittedName>
</protein>
<feature type="transmembrane region" description="Helical" evidence="6">
    <location>
        <begin position="309"/>
        <end position="333"/>
    </location>
</feature>
<dbReference type="RefSeq" id="WP_179757570.1">
    <property type="nucleotide sequence ID" value="NZ_JACCBU010000001.1"/>
</dbReference>
<name>A0A7Y9IDZ9_9ACTN</name>
<feature type="transmembrane region" description="Helical" evidence="6">
    <location>
        <begin position="214"/>
        <end position="235"/>
    </location>
</feature>
<evidence type="ECO:0000313" key="8">
    <source>
        <dbReference type="Proteomes" id="UP000569914"/>
    </source>
</evidence>
<feature type="transmembrane region" description="Helical" evidence="6">
    <location>
        <begin position="12"/>
        <end position="37"/>
    </location>
</feature>
<keyword evidence="3 6" id="KW-0812">Transmembrane</keyword>
<keyword evidence="8" id="KW-1185">Reference proteome</keyword>
<dbReference type="PANTHER" id="PTHR23513:SF11">
    <property type="entry name" value="STAPHYLOFERRIN A TRANSPORTER"/>
    <property type="match status" value="1"/>
</dbReference>
<organism evidence="7 8">
    <name type="scientific">Microlunatus parietis</name>
    <dbReference type="NCBI Taxonomy" id="682979"/>
    <lineage>
        <taxon>Bacteria</taxon>
        <taxon>Bacillati</taxon>
        <taxon>Actinomycetota</taxon>
        <taxon>Actinomycetes</taxon>
        <taxon>Propionibacteriales</taxon>
        <taxon>Propionibacteriaceae</taxon>
        <taxon>Microlunatus</taxon>
    </lineage>
</organism>
<evidence type="ECO:0000256" key="5">
    <source>
        <dbReference type="ARBA" id="ARBA00023136"/>
    </source>
</evidence>
<feature type="transmembrane region" description="Helical" evidence="6">
    <location>
        <begin position="49"/>
        <end position="70"/>
    </location>
</feature>
<evidence type="ECO:0000256" key="2">
    <source>
        <dbReference type="ARBA" id="ARBA00022475"/>
    </source>
</evidence>
<sequence length="416" mass="42782">MNESKASPLTSVPFRWLLGGTTIQSLGAGIAPVALAFAVLDLGGSAQELGLVIALYAAADVITSLFGGWLGDRIPRSRLVALATAGSGLVQLIAAAGLIGGWATIPLLGAIGVAGGCATALAVPSSRALIGQTVNDAQLAGAVASRRLGQNVGMIMGTGLAGMLVVWIGSGWALAVDAAALGIAAWCFSRLRAERPTGSTDESMLRGLTEGAREVFRHAWLWLLLLQALIYHLFFGGAQAVLGPIVIGETLGRDAWGWGLAAMMTGFLTGGLVSLRWRPQRPLLAGVALLILTAAFPFAMAYASPTAAGLAVLLAGAFAHGFGLEIFSVGWDLSIQQNIAEDKLARVYALDQVGSYVARPVGLALTAPVAALTGFRPWLVVVGAVIVASCLAALAVPSVRRLRCRTGTGEVTEARL</sequence>
<dbReference type="GO" id="GO:0005886">
    <property type="term" value="C:plasma membrane"/>
    <property type="evidence" value="ECO:0007669"/>
    <property type="project" value="UniProtKB-SubCell"/>
</dbReference>